<dbReference type="Pfam" id="PF00561">
    <property type="entry name" value="Abhydrolase_1"/>
    <property type="match status" value="1"/>
</dbReference>
<reference evidence="5 6" key="1">
    <citation type="journal article" date="2019" name="Nat. Ecol. Evol.">
        <title>Megaphylogeny resolves global patterns of mushroom evolution.</title>
        <authorList>
            <person name="Varga T."/>
            <person name="Krizsan K."/>
            <person name="Foldi C."/>
            <person name="Dima B."/>
            <person name="Sanchez-Garcia M."/>
            <person name="Sanchez-Ramirez S."/>
            <person name="Szollosi G.J."/>
            <person name="Szarkandi J.G."/>
            <person name="Papp V."/>
            <person name="Albert L."/>
            <person name="Andreopoulos W."/>
            <person name="Angelini C."/>
            <person name="Antonin V."/>
            <person name="Barry K.W."/>
            <person name="Bougher N.L."/>
            <person name="Buchanan P."/>
            <person name="Buyck B."/>
            <person name="Bense V."/>
            <person name="Catcheside P."/>
            <person name="Chovatia M."/>
            <person name="Cooper J."/>
            <person name="Damon W."/>
            <person name="Desjardin D."/>
            <person name="Finy P."/>
            <person name="Geml J."/>
            <person name="Haridas S."/>
            <person name="Hughes K."/>
            <person name="Justo A."/>
            <person name="Karasinski D."/>
            <person name="Kautmanova I."/>
            <person name="Kiss B."/>
            <person name="Kocsube S."/>
            <person name="Kotiranta H."/>
            <person name="LaButti K.M."/>
            <person name="Lechner B.E."/>
            <person name="Liimatainen K."/>
            <person name="Lipzen A."/>
            <person name="Lukacs Z."/>
            <person name="Mihaltcheva S."/>
            <person name="Morgado L.N."/>
            <person name="Niskanen T."/>
            <person name="Noordeloos M.E."/>
            <person name="Ohm R.A."/>
            <person name="Ortiz-Santana B."/>
            <person name="Ovrebo C."/>
            <person name="Racz N."/>
            <person name="Riley R."/>
            <person name="Savchenko A."/>
            <person name="Shiryaev A."/>
            <person name="Soop K."/>
            <person name="Spirin V."/>
            <person name="Szebenyi C."/>
            <person name="Tomsovsky M."/>
            <person name="Tulloss R.E."/>
            <person name="Uehling J."/>
            <person name="Grigoriev I.V."/>
            <person name="Vagvolgyi C."/>
            <person name="Papp T."/>
            <person name="Martin F.M."/>
            <person name="Miettinen O."/>
            <person name="Hibbett D.S."/>
            <person name="Nagy L.G."/>
        </authorList>
    </citation>
    <scope>NUCLEOTIDE SEQUENCE [LARGE SCALE GENOMIC DNA]</scope>
    <source>
        <strain evidence="5 6">CBS 309.79</strain>
    </source>
</reference>
<dbReference type="Gene3D" id="3.40.50.1820">
    <property type="entry name" value="alpha/beta hydrolase"/>
    <property type="match status" value="1"/>
</dbReference>
<dbReference type="PANTHER" id="PTHR46118:SF4">
    <property type="entry name" value="PROTEIN ABHD11"/>
    <property type="match status" value="1"/>
</dbReference>
<dbReference type="EMBL" id="ML178841">
    <property type="protein sequence ID" value="TFK98203.1"/>
    <property type="molecule type" value="Genomic_DNA"/>
</dbReference>
<feature type="domain" description="AB hydrolase-1" evidence="4">
    <location>
        <begin position="58"/>
        <end position="147"/>
    </location>
</feature>
<evidence type="ECO:0000313" key="6">
    <source>
        <dbReference type="Proteomes" id="UP000305067"/>
    </source>
</evidence>
<feature type="region of interest" description="Disordered" evidence="3">
    <location>
        <begin position="152"/>
        <end position="175"/>
    </location>
</feature>
<dbReference type="AlphaFoldDB" id="A0A5C3QIP3"/>
<evidence type="ECO:0000256" key="1">
    <source>
        <dbReference type="ARBA" id="ARBA00008645"/>
    </source>
</evidence>
<keyword evidence="6" id="KW-1185">Reference proteome</keyword>
<proteinExistence type="inferred from homology"/>
<gene>
    <name evidence="5" type="ORF">BDV98DRAFT_553047</name>
</gene>
<dbReference type="OrthoDB" id="8119704at2759"/>
<dbReference type="InterPro" id="IPR029058">
    <property type="entry name" value="AB_hydrolase_fold"/>
</dbReference>
<organism evidence="5 6">
    <name type="scientific">Pterulicium gracile</name>
    <dbReference type="NCBI Taxonomy" id="1884261"/>
    <lineage>
        <taxon>Eukaryota</taxon>
        <taxon>Fungi</taxon>
        <taxon>Dikarya</taxon>
        <taxon>Basidiomycota</taxon>
        <taxon>Agaricomycotina</taxon>
        <taxon>Agaricomycetes</taxon>
        <taxon>Agaricomycetidae</taxon>
        <taxon>Agaricales</taxon>
        <taxon>Pleurotineae</taxon>
        <taxon>Pterulaceae</taxon>
        <taxon>Pterulicium</taxon>
    </lineage>
</organism>
<sequence length="337" mass="37440">MMHSARVLHRLPVVPLRQARIGIVSSARCYSTPTPSSHEPVDLAYDLITPEDGNKTDKPLVIIHGLFGSKRNWSSVSKSFARTLKRPVYTLDLRNHGVSPHARPMTYPAMAADVLHFFKKHNLTNVALLGHSMGGKVAMTAALSLPSSSPYLPPSSKSLKPSPSPSPSHSPSSSTQEVLSHLIIEDIAPSNGRLSPEFYEYVRLMTKVNNDGVKTRKEADAVLAIYEKDESVRQFLLTNFTPGTESEPGQFKLPMDILQEHTDDLGKFEVGKGRRWEGKTLFVKGEKSRFLNPKNIPLAHQFFPNLDLVSLIAGHWVHAEKPGEFMKEVGEFLEKDS</sequence>
<evidence type="ECO:0000313" key="5">
    <source>
        <dbReference type="EMBL" id="TFK98203.1"/>
    </source>
</evidence>
<dbReference type="GO" id="GO:0005739">
    <property type="term" value="C:mitochondrion"/>
    <property type="evidence" value="ECO:0007669"/>
    <property type="project" value="TreeGrafter"/>
</dbReference>
<keyword evidence="2 5" id="KW-0378">Hydrolase</keyword>
<dbReference type="Proteomes" id="UP000305067">
    <property type="component" value="Unassembled WGS sequence"/>
</dbReference>
<protein>
    <submittedName>
        <fullName evidence="5">Alpha/beta-hydrolase</fullName>
    </submittedName>
</protein>
<feature type="compositionally biased region" description="Low complexity" evidence="3">
    <location>
        <begin position="152"/>
        <end position="161"/>
    </location>
</feature>
<dbReference type="SUPFAM" id="SSF53474">
    <property type="entry name" value="alpha/beta-Hydrolases"/>
    <property type="match status" value="1"/>
</dbReference>
<dbReference type="STRING" id="1884261.A0A5C3QIP3"/>
<comment type="similarity">
    <text evidence="1">Belongs to the AB hydrolase superfamily.</text>
</comment>
<evidence type="ECO:0000256" key="2">
    <source>
        <dbReference type="ARBA" id="ARBA00022801"/>
    </source>
</evidence>
<accession>A0A5C3QIP3</accession>
<dbReference type="PANTHER" id="PTHR46118">
    <property type="entry name" value="PROTEIN ABHD11"/>
    <property type="match status" value="1"/>
</dbReference>
<evidence type="ECO:0000256" key="3">
    <source>
        <dbReference type="SAM" id="MobiDB-lite"/>
    </source>
</evidence>
<name>A0A5C3QIP3_9AGAR</name>
<evidence type="ECO:0000259" key="4">
    <source>
        <dbReference type="Pfam" id="PF00561"/>
    </source>
</evidence>
<dbReference type="GO" id="GO:0052689">
    <property type="term" value="F:carboxylic ester hydrolase activity"/>
    <property type="evidence" value="ECO:0007669"/>
    <property type="project" value="TreeGrafter"/>
</dbReference>
<dbReference type="InterPro" id="IPR000073">
    <property type="entry name" value="AB_hydrolase_1"/>
</dbReference>